<name>A0AAV4UTV1_9ARAC</name>
<dbReference type="EMBL" id="BPLQ01011884">
    <property type="protein sequence ID" value="GIY60919.1"/>
    <property type="molecule type" value="Genomic_DNA"/>
</dbReference>
<dbReference type="AlphaFoldDB" id="A0AAV4UTV1"/>
<organism evidence="1 2">
    <name type="scientific">Caerostris darwini</name>
    <dbReference type="NCBI Taxonomy" id="1538125"/>
    <lineage>
        <taxon>Eukaryota</taxon>
        <taxon>Metazoa</taxon>
        <taxon>Ecdysozoa</taxon>
        <taxon>Arthropoda</taxon>
        <taxon>Chelicerata</taxon>
        <taxon>Arachnida</taxon>
        <taxon>Araneae</taxon>
        <taxon>Araneomorphae</taxon>
        <taxon>Entelegynae</taxon>
        <taxon>Araneoidea</taxon>
        <taxon>Araneidae</taxon>
        <taxon>Caerostris</taxon>
    </lineage>
</organism>
<accession>A0AAV4UTV1</accession>
<reference evidence="1 2" key="1">
    <citation type="submission" date="2021-06" db="EMBL/GenBank/DDBJ databases">
        <title>Caerostris darwini draft genome.</title>
        <authorList>
            <person name="Kono N."/>
            <person name="Arakawa K."/>
        </authorList>
    </citation>
    <scope>NUCLEOTIDE SEQUENCE [LARGE SCALE GENOMIC DNA]</scope>
</reference>
<evidence type="ECO:0000313" key="1">
    <source>
        <dbReference type="EMBL" id="GIY60919.1"/>
    </source>
</evidence>
<comment type="caution">
    <text evidence="1">The sequence shown here is derived from an EMBL/GenBank/DDBJ whole genome shotgun (WGS) entry which is preliminary data.</text>
</comment>
<evidence type="ECO:0000313" key="2">
    <source>
        <dbReference type="Proteomes" id="UP001054837"/>
    </source>
</evidence>
<dbReference type="Proteomes" id="UP001054837">
    <property type="component" value="Unassembled WGS sequence"/>
</dbReference>
<sequence>MIIIPLREASSGSWIAWRKLYSLSCKRIPRNICFAVWYTLRWNCEGWFWDKNSLRHVYGTEIINQGRDYILETFEDEIDNVLDHIVDV</sequence>
<keyword evidence="2" id="KW-1185">Reference proteome</keyword>
<protein>
    <submittedName>
        <fullName evidence="1">Uncharacterized protein</fullName>
    </submittedName>
</protein>
<gene>
    <name evidence="1" type="ORF">CDAR_16121</name>
</gene>
<proteinExistence type="predicted"/>